<feature type="compositionally biased region" description="Polar residues" evidence="1">
    <location>
        <begin position="45"/>
        <end position="55"/>
    </location>
</feature>
<organism evidence="2 3">
    <name type="scientific">Papilio xuthus</name>
    <name type="common">Asian swallowtail butterfly</name>
    <dbReference type="NCBI Taxonomy" id="66420"/>
    <lineage>
        <taxon>Eukaryota</taxon>
        <taxon>Metazoa</taxon>
        <taxon>Ecdysozoa</taxon>
        <taxon>Arthropoda</taxon>
        <taxon>Hexapoda</taxon>
        <taxon>Insecta</taxon>
        <taxon>Pterygota</taxon>
        <taxon>Neoptera</taxon>
        <taxon>Endopterygota</taxon>
        <taxon>Lepidoptera</taxon>
        <taxon>Glossata</taxon>
        <taxon>Ditrysia</taxon>
        <taxon>Papilionoidea</taxon>
        <taxon>Papilionidae</taxon>
        <taxon>Papilioninae</taxon>
        <taxon>Papilio</taxon>
    </lineage>
</organism>
<accession>A0A194PXZ6</accession>
<keyword evidence="3" id="KW-1185">Reference proteome</keyword>
<evidence type="ECO:0000313" key="3">
    <source>
        <dbReference type="Proteomes" id="UP000053268"/>
    </source>
</evidence>
<dbReference type="EMBL" id="KQ459589">
    <property type="protein sequence ID" value="KPI97624.1"/>
    <property type="molecule type" value="Genomic_DNA"/>
</dbReference>
<reference evidence="2 3" key="1">
    <citation type="journal article" date="2015" name="Nat. Commun.">
        <title>Outbred genome sequencing and CRISPR/Cas9 gene editing in butterflies.</title>
        <authorList>
            <person name="Li X."/>
            <person name="Fan D."/>
            <person name="Zhang W."/>
            <person name="Liu G."/>
            <person name="Zhang L."/>
            <person name="Zhao L."/>
            <person name="Fang X."/>
            <person name="Chen L."/>
            <person name="Dong Y."/>
            <person name="Chen Y."/>
            <person name="Ding Y."/>
            <person name="Zhao R."/>
            <person name="Feng M."/>
            <person name="Zhu Y."/>
            <person name="Feng Y."/>
            <person name="Jiang X."/>
            <person name="Zhu D."/>
            <person name="Xiang H."/>
            <person name="Feng X."/>
            <person name="Li S."/>
            <person name="Wang J."/>
            <person name="Zhang G."/>
            <person name="Kronforst M.R."/>
            <person name="Wang W."/>
        </authorList>
    </citation>
    <scope>NUCLEOTIDE SEQUENCE [LARGE SCALE GENOMIC DNA]</scope>
    <source>
        <strain evidence="2">Ya'a_city_454_Px</strain>
        <tissue evidence="2">Whole body</tissue>
    </source>
</reference>
<evidence type="ECO:0000256" key="1">
    <source>
        <dbReference type="SAM" id="MobiDB-lite"/>
    </source>
</evidence>
<sequence>MIFRSAARPPRPAPRTPRPAPRTPRALLAHFGVAYIIAATHELSPRSTSAQQEEPPTQRAASGDTAPSADFDTSVQQVVVVARDVRAVASVDV</sequence>
<protein>
    <submittedName>
        <fullName evidence="2">Uncharacterized protein</fullName>
    </submittedName>
</protein>
<name>A0A194PXZ6_PAPXU</name>
<proteinExistence type="predicted"/>
<evidence type="ECO:0000313" key="2">
    <source>
        <dbReference type="EMBL" id="KPI97624.1"/>
    </source>
</evidence>
<feature type="region of interest" description="Disordered" evidence="1">
    <location>
        <begin position="44"/>
        <end position="70"/>
    </location>
</feature>
<dbReference type="Proteomes" id="UP000053268">
    <property type="component" value="Unassembled WGS sequence"/>
</dbReference>
<gene>
    <name evidence="2" type="ORF">RR46_07371</name>
</gene>
<dbReference type="AlphaFoldDB" id="A0A194PXZ6"/>
<feature type="region of interest" description="Disordered" evidence="1">
    <location>
        <begin position="1"/>
        <end position="23"/>
    </location>
</feature>
<feature type="compositionally biased region" description="Pro residues" evidence="1">
    <location>
        <begin position="9"/>
        <end position="22"/>
    </location>
</feature>